<proteinExistence type="predicted"/>
<dbReference type="AlphaFoldDB" id="A0AAW6A172"/>
<comment type="caution">
    <text evidence="2">The sequence shown here is derived from an EMBL/GenBank/DDBJ whole genome shotgun (WGS) entry which is preliminary data.</text>
</comment>
<gene>
    <name evidence="2" type="ORF">PL707_07490</name>
</gene>
<organism evidence="2 3">
    <name type="scientific">Bifidobacterium catenulatum</name>
    <dbReference type="NCBI Taxonomy" id="1686"/>
    <lineage>
        <taxon>Bacteria</taxon>
        <taxon>Bacillati</taxon>
        <taxon>Actinomycetota</taxon>
        <taxon>Actinomycetes</taxon>
        <taxon>Bifidobacteriales</taxon>
        <taxon>Bifidobacteriaceae</taxon>
        <taxon>Bifidobacterium</taxon>
    </lineage>
</organism>
<dbReference type="Proteomes" id="UP001211105">
    <property type="component" value="Unassembled WGS sequence"/>
</dbReference>
<feature type="chain" id="PRO_5043969581" description="Lipoprotein" evidence="1">
    <location>
        <begin position="22"/>
        <end position="92"/>
    </location>
</feature>
<evidence type="ECO:0008006" key="4">
    <source>
        <dbReference type="Google" id="ProtNLM"/>
    </source>
</evidence>
<accession>A0AAW6A172</accession>
<evidence type="ECO:0000313" key="2">
    <source>
        <dbReference type="EMBL" id="MDB1162108.1"/>
    </source>
</evidence>
<keyword evidence="1" id="KW-0732">Signal</keyword>
<feature type="signal peptide" evidence="1">
    <location>
        <begin position="1"/>
        <end position="21"/>
    </location>
</feature>
<dbReference type="PROSITE" id="PS51257">
    <property type="entry name" value="PROKAR_LIPOPROTEIN"/>
    <property type="match status" value="1"/>
</dbReference>
<reference evidence="2" key="1">
    <citation type="submission" date="2023-01" db="EMBL/GenBank/DDBJ databases">
        <title>Human gut microbiome strain richness.</title>
        <authorList>
            <person name="Chen-Liaw A."/>
        </authorList>
    </citation>
    <scope>NUCLEOTIDE SEQUENCE</scope>
    <source>
        <strain evidence="2">BSD2780120875st1_E5_BSD2780120875b_170604</strain>
    </source>
</reference>
<evidence type="ECO:0000313" key="3">
    <source>
        <dbReference type="Proteomes" id="UP001211105"/>
    </source>
</evidence>
<sequence length="92" mass="9544">MRNTICATLTAITLTLCTALAGCGSASKTSTPAHAIAATGTTCSKRSSDDIKECIVTLSDTRQVVCVVYSGYQRGGLSCDWSHVSGADKEPQ</sequence>
<dbReference type="EMBL" id="JAQKGX010000004">
    <property type="protein sequence ID" value="MDB1162108.1"/>
    <property type="molecule type" value="Genomic_DNA"/>
</dbReference>
<protein>
    <recommendedName>
        <fullName evidence="4">Lipoprotein</fullName>
    </recommendedName>
</protein>
<dbReference type="RefSeq" id="WP_195223697.1">
    <property type="nucleotide sequence ID" value="NZ_JADMXZ010000003.1"/>
</dbReference>
<evidence type="ECO:0000256" key="1">
    <source>
        <dbReference type="SAM" id="SignalP"/>
    </source>
</evidence>
<name>A0AAW6A172_9BIFI</name>